<name>A0A161WAH9_COLIC</name>
<accession>A0A161WAH9</accession>
<keyword evidence="2" id="KW-1185">Reference proteome</keyword>
<dbReference type="EMBL" id="LFIW01001772">
    <property type="protein sequence ID" value="KZL81098.1"/>
    <property type="molecule type" value="Genomic_DNA"/>
</dbReference>
<dbReference type="OrthoDB" id="4153862at2759"/>
<dbReference type="Proteomes" id="UP000076584">
    <property type="component" value="Unassembled WGS sequence"/>
</dbReference>
<proteinExistence type="predicted"/>
<evidence type="ECO:0000313" key="1">
    <source>
        <dbReference type="EMBL" id="KZL81098.1"/>
    </source>
</evidence>
<dbReference type="AlphaFoldDB" id="A0A161WAH9"/>
<protein>
    <submittedName>
        <fullName evidence="1">Uncharacterized protein</fullName>
    </submittedName>
</protein>
<gene>
    <name evidence="1" type="ORF">CI238_12722</name>
</gene>
<evidence type="ECO:0000313" key="2">
    <source>
        <dbReference type="Proteomes" id="UP000076584"/>
    </source>
</evidence>
<organism evidence="1 2">
    <name type="scientific">Colletotrichum incanum</name>
    <name type="common">Soybean anthracnose fungus</name>
    <dbReference type="NCBI Taxonomy" id="1573173"/>
    <lineage>
        <taxon>Eukaryota</taxon>
        <taxon>Fungi</taxon>
        <taxon>Dikarya</taxon>
        <taxon>Ascomycota</taxon>
        <taxon>Pezizomycotina</taxon>
        <taxon>Sordariomycetes</taxon>
        <taxon>Hypocreomycetidae</taxon>
        <taxon>Glomerellales</taxon>
        <taxon>Glomerellaceae</taxon>
        <taxon>Colletotrichum</taxon>
        <taxon>Colletotrichum spaethianum species complex</taxon>
    </lineage>
</organism>
<sequence>MQFSLVTVLLGFAAVARASVTDVEGIRNAARDSVIVDRQAGNGGRPTPNGQCCVANTSLKQDTCTVNGQQGRCVPGGQPCGSSLSCVAQANLACVNNIQERGKNLCRAKAGNGFIDGANTINNLNQAKVN</sequence>
<reference evidence="1 2" key="1">
    <citation type="submission" date="2015-06" db="EMBL/GenBank/DDBJ databases">
        <title>Survival trade-offs in plant roots during colonization by closely related pathogenic and mutualistic fungi.</title>
        <authorList>
            <person name="Hacquard S."/>
            <person name="Kracher B."/>
            <person name="Hiruma K."/>
            <person name="Weinman A."/>
            <person name="Muench P."/>
            <person name="Garrido Oter R."/>
            <person name="Ver Loren van Themaat E."/>
            <person name="Dallerey J.-F."/>
            <person name="Damm U."/>
            <person name="Henrissat B."/>
            <person name="Lespinet O."/>
            <person name="Thon M."/>
            <person name="Kemen E."/>
            <person name="McHardy A.C."/>
            <person name="Schulze-Lefert P."/>
            <person name="O'Connell R.J."/>
        </authorList>
    </citation>
    <scope>NUCLEOTIDE SEQUENCE [LARGE SCALE GENOMIC DNA]</scope>
    <source>
        <strain evidence="1 2">MAFF 238704</strain>
    </source>
</reference>
<comment type="caution">
    <text evidence="1">The sequence shown here is derived from an EMBL/GenBank/DDBJ whole genome shotgun (WGS) entry which is preliminary data.</text>
</comment>